<organism evidence="2 3">
    <name type="scientific">Mesorhabditis spiculigera</name>
    <dbReference type="NCBI Taxonomy" id="96644"/>
    <lineage>
        <taxon>Eukaryota</taxon>
        <taxon>Metazoa</taxon>
        <taxon>Ecdysozoa</taxon>
        <taxon>Nematoda</taxon>
        <taxon>Chromadorea</taxon>
        <taxon>Rhabditida</taxon>
        <taxon>Rhabditina</taxon>
        <taxon>Rhabditomorpha</taxon>
        <taxon>Rhabditoidea</taxon>
        <taxon>Rhabditidae</taxon>
        <taxon>Mesorhabditinae</taxon>
        <taxon>Mesorhabditis</taxon>
    </lineage>
</organism>
<feature type="non-terminal residue" evidence="2">
    <location>
        <position position="156"/>
    </location>
</feature>
<evidence type="ECO:0000313" key="2">
    <source>
        <dbReference type="EMBL" id="CAJ0578390.1"/>
    </source>
</evidence>
<sequence length="156" mass="15251">MYEDLGPAPGGDANAPPPPPAAAAAAPPPPPPAAAPAPAADAPAAPSQAGAAPEGGGGGEGDKTTATTVAEDPPSKKKAKAQTSLMGEPTMMGGIPQPKKKTGLPGWVAPLFCVPLGLAGLGLVRTTTSASLSRLESSNLTIVFGKPLLYPLALFE</sequence>
<reference evidence="2" key="1">
    <citation type="submission" date="2023-06" db="EMBL/GenBank/DDBJ databases">
        <authorList>
            <person name="Delattre M."/>
        </authorList>
    </citation>
    <scope>NUCLEOTIDE SEQUENCE</scope>
    <source>
        <strain evidence="2">AF72</strain>
    </source>
</reference>
<dbReference type="Proteomes" id="UP001177023">
    <property type="component" value="Unassembled WGS sequence"/>
</dbReference>
<feature type="region of interest" description="Disordered" evidence="1">
    <location>
        <begin position="1"/>
        <end position="99"/>
    </location>
</feature>
<feature type="compositionally biased region" description="Low complexity" evidence="1">
    <location>
        <begin position="36"/>
        <end position="52"/>
    </location>
</feature>
<evidence type="ECO:0000256" key="1">
    <source>
        <dbReference type="SAM" id="MobiDB-lite"/>
    </source>
</evidence>
<dbReference type="AlphaFoldDB" id="A0AA36GAE2"/>
<evidence type="ECO:0000313" key="3">
    <source>
        <dbReference type="Proteomes" id="UP001177023"/>
    </source>
</evidence>
<name>A0AA36GAE2_9BILA</name>
<keyword evidence="3" id="KW-1185">Reference proteome</keyword>
<protein>
    <submittedName>
        <fullName evidence="2">Uncharacterized protein</fullName>
    </submittedName>
</protein>
<accession>A0AA36GAE2</accession>
<feature type="compositionally biased region" description="Low complexity" evidence="1">
    <location>
        <begin position="1"/>
        <end position="14"/>
    </location>
</feature>
<comment type="caution">
    <text evidence="2">The sequence shown here is derived from an EMBL/GenBank/DDBJ whole genome shotgun (WGS) entry which is preliminary data.</text>
</comment>
<feature type="compositionally biased region" description="Pro residues" evidence="1">
    <location>
        <begin position="15"/>
        <end position="35"/>
    </location>
</feature>
<proteinExistence type="predicted"/>
<gene>
    <name evidence="2" type="ORF">MSPICULIGERA_LOCUS16648</name>
</gene>
<dbReference type="EMBL" id="CATQJA010002653">
    <property type="protein sequence ID" value="CAJ0578390.1"/>
    <property type="molecule type" value="Genomic_DNA"/>
</dbReference>